<dbReference type="SUPFAM" id="SSF52833">
    <property type="entry name" value="Thioredoxin-like"/>
    <property type="match status" value="1"/>
</dbReference>
<evidence type="ECO:0000313" key="4">
    <source>
        <dbReference type="Proteomes" id="UP000238220"/>
    </source>
</evidence>
<dbReference type="OrthoDB" id="5242791at2"/>
<keyword evidence="4" id="KW-1185">Reference proteome</keyword>
<dbReference type="SUPFAM" id="SSF47616">
    <property type="entry name" value="GST C-terminal domain-like"/>
    <property type="match status" value="1"/>
</dbReference>
<evidence type="ECO:0000256" key="1">
    <source>
        <dbReference type="SAM" id="MobiDB-lite"/>
    </source>
</evidence>
<comment type="caution">
    <text evidence="3">The sequence shown here is derived from an EMBL/GenBank/DDBJ whole genome shotgun (WGS) entry which is preliminary data.</text>
</comment>
<reference evidence="3 4" key="1">
    <citation type="submission" date="2018-02" db="EMBL/GenBank/DDBJ databases">
        <title>Genome sequencing of Solimonas sp. HR-BB.</title>
        <authorList>
            <person name="Lee Y."/>
            <person name="Jeon C.O."/>
        </authorList>
    </citation>
    <scope>NUCLEOTIDE SEQUENCE [LARGE SCALE GENOMIC DNA]</scope>
    <source>
        <strain evidence="3 4">HR-BB</strain>
    </source>
</reference>
<dbReference type="Gene3D" id="3.40.30.10">
    <property type="entry name" value="Glutaredoxin"/>
    <property type="match status" value="1"/>
</dbReference>
<accession>A0A2S5TFR6</accession>
<dbReference type="CDD" id="cd00570">
    <property type="entry name" value="GST_N_family"/>
    <property type="match status" value="1"/>
</dbReference>
<dbReference type="Pfam" id="PF13417">
    <property type="entry name" value="GST_N_3"/>
    <property type="match status" value="1"/>
</dbReference>
<evidence type="ECO:0000313" key="3">
    <source>
        <dbReference type="EMBL" id="PPE73794.1"/>
    </source>
</evidence>
<organism evidence="3 4">
    <name type="scientific">Solimonas fluminis</name>
    <dbReference type="NCBI Taxonomy" id="2086571"/>
    <lineage>
        <taxon>Bacteria</taxon>
        <taxon>Pseudomonadati</taxon>
        <taxon>Pseudomonadota</taxon>
        <taxon>Gammaproteobacteria</taxon>
        <taxon>Nevskiales</taxon>
        <taxon>Nevskiaceae</taxon>
        <taxon>Solimonas</taxon>
    </lineage>
</organism>
<dbReference type="Proteomes" id="UP000238220">
    <property type="component" value="Unassembled WGS sequence"/>
</dbReference>
<protein>
    <recommendedName>
        <fullName evidence="2">GST N-terminal domain-containing protein</fullName>
    </recommendedName>
</protein>
<proteinExistence type="predicted"/>
<dbReference type="InterPro" id="IPR036282">
    <property type="entry name" value="Glutathione-S-Trfase_C_sf"/>
</dbReference>
<dbReference type="PROSITE" id="PS50404">
    <property type="entry name" value="GST_NTER"/>
    <property type="match status" value="1"/>
</dbReference>
<dbReference type="InterPro" id="IPR036249">
    <property type="entry name" value="Thioredoxin-like_sf"/>
</dbReference>
<feature type="region of interest" description="Disordered" evidence="1">
    <location>
        <begin position="1"/>
        <end position="33"/>
    </location>
</feature>
<dbReference type="AlphaFoldDB" id="A0A2S5TFR6"/>
<feature type="domain" description="GST N-terminal" evidence="2">
    <location>
        <begin position="33"/>
        <end position="112"/>
    </location>
</feature>
<feature type="compositionally biased region" description="Low complexity" evidence="1">
    <location>
        <begin position="1"/>
        <end position="18"/>
    </location>
</feature>
<sequence length="282" mass="31499">MLEAGAGSKSGPSAGAAGQAPCTTPTERPMNDIPPTLLSFSVSHFSEKIRWTLDQAGLPYREQRLVPFLHIPRVLALTRRASSVPVLLAGGEVIQDSTRILEWLERRHAPFALIPADPALRSEVMELEARFDRVGVHVIRQLFAETLDDKAATLPLWTQDATPLQRRALSLAYPLVRRGFSRLLQLSPATLRKAAAKIDEAAALIAERTRDGRPYLAGERLSVADITACALLSPLACPEEHPVFGAPAYRRTVRMRAVRWDDHPGFDWVRKTYREHRRPRRV</sequence>
<dbReference type="EMBL" id="PSNW01000005">
    <property type="protein sequence ID" value="PPE73794.1"/>
    <property type="molecule type" value="Genomic_DNA"/>
</dbReference>
<name>A0A2S5TFR6_9GAMM</name>
<gene>
    <name evidence="3" type="ORF">C3942_10300</name>
</gene>
<evidence type="ECO:0000259" key="2">
    <source>
        <dbReference type="PROSITE" id="PS50404"/>
    </source>
</evidence>
<dbReference type="Gene3D" id="1.20.1050.10">
    <property type="match status" value="2"/>
</dbReference>
<dbReference type="InterPro" id="IPR004045">
    <property type="entry name" value="Glutathione_S-Trfase_N"/>
</dbReference>